<accession>A0A1I6I9D5</accession>
<dbReference type="RefSeq" id="WP_177232642.1">
    <property type="nucleotide sequence ID" value="NZ_FOYT01000002.1"/>
</dbReference>
<evidence type="ECO:0000313" key="4">
    <source>
        <dbReference type="Proteomes" id="UP000198531"/>
    </source>
</evidence>
<keyword evidence="2" id="KW-0812">Transmembrane</keyword>
<reference evidence="4" key="1">
    <citation type="submission" date="2016-10" db="EMBL/GenBank/DDBJ databases">
        <authorList>
            <person name="Varghese N."/>
            <person name="Submissions S."/>
        </authorList>
    </citation>
    <scope>NUCLEOTIDE SEQUENCE [LARGE SCALE GENOMIC DNA]</scope>
    <source>
        <strain evidence="4">CGMCC 1.7736</strain>
    </source>
</reference>
<dbReference type="AlphaFoldDB" id="A0A1I6I9D5"/>
<name>A0A1I6I9D5_9EURY</name>
<protein>
    <submittedName>
        <fullName evidence="3">Uncharacterized protein</fullName>
    </submittedName>
</protein>
<sequence length="100" mass="10082">MSDDSPADAPTGDAPTGDAPTGAAAREPVVSESAVRGGAYHLTAAFVVFAVGQFVAGRIAEAVSILDLGVLAYALVLVPAVYLAARQFLRGVALVVADVR</sequence>
<keyword evidence="4" id="KW-1185">Reference proteome</keyword>
<keyword evidence="2" id="KW-1133">Transmembrane helix</keyword>
<dbReference type="STRING" id="553469.SAMN04487947_3082"/>
<feature type="transmembrane region" description="Helical" evidence="2">
    <location>
        <begin position="63"/>
        <end position="85"/>
    </location>
</feature>
<dbReference type="Proteomes" id="UP000198531">
    <property type="component" value="Unassembled WGS sequence"/>
</dbReference>
<evidence type="ECO:0000256" key="1">
    <source>
        <dbReference type="SAM" id="MobiDB-lite"/>
    </source>
</evidence>
<keyword evidence="2" id="KW-0472">Membrane</keyword>
<gene>
    <name evidence="3" type="ORF">SAMN04487947_3082</name>
</gene>
<evidence type="ECO:0000256" key="2">
    <source>
        <dbReference type="SAM" id="Phobius"/>
    </source>
</evidence>
<feature type="region of interest" description="Disordered" evidence="1">
    <location>
        <begin position="1"/>
        <end position="27"/>
    </location>
</feature>
<evidence type="ECO:0000313" key="3">
    <source>
        <dbReference type="EMBL" id="SFR63258.1"/>
    </source>
</evidence>
<feature type="transmembrane region" description="Helical" evidence="2">
    <location>
        <begin position="38"/>
        <end position="56"/>
    </location>
</feature>
<feature type="compositionally biased region" description="Low complexity" evidence="1">
    <location>
        <begin position="7"/>
        <end position="25"/>
    </location>
</feature>
<organism evidence="3 4">
    <name type="scientific">Halogeometricum rufum</name>
    <dbReference type="NCBI Taxonomy" id="553469"/>
    <lineage>
        <taxon>Archaea</taxon>
        <taxon>Methanobacteriati</taxon>
        <taxon>Methanobacteriota</taxon>
        <taxon>Stenosarchaea group</taxon>
        <taxon>Halobacteria</taxon>
        <taxon>Halobacteriales</taxon>
        <taxon>Haloferacaceae</taxon>
        <taxon>Halogeometricum</taxon>
    </lineage>
</organism>
<dbReference type="EMBL" id="FOYT01000002">
    <property type="protein sequence ID" value="SFR63258.1"/>
    <property type="molecule type" value="Genomic_DNA"/>
</dbReference>
<proteinExistence type="predicted"/>